<dbReference type="EMBL" id="JBBPBK010000005">
    <property type="protein sequence ID" value="KAK9284811.1"/>
    <property type="molecule type" value="Genomic_DNA"/>
</dbReference>
<evidence type="ECO:0000313" key="5">
    <source>
        <dbReference type="Proteomes" id="UP001415857"/>
    </source>
</evidence>
<dbReference type="InterPro" id="IPR050905">
    <property type="entry name" value="Plant_NBS-LRR"/>
</dbReference>
<dbReference type="Proteomes" id="UP001415857">
    <property type="component" value="Unassembled WGS sequence"/>
</dbReference>
<keyword evidence="5" id="KW-1185">Reference proteome</keyword>
<feature type="region of interest" description="Disordered" evidence="2">
    <location>
        <begin position="276"/>
        <end position="295"/>
    </location>
</feature>
<dbReference type="InterPro" id="IPR057135">
    <property type="entry name" value="At4g27190-like_LRR"/>
</dbReference>
<dbReference type="PANTHER" id="PTHR33463:SF209">
    <property type="entry name" value="DISEASE RESISTANCE PROTEIN RPS2-LIKE"/>
    <property type="match status" value="1"/>
</dbReference>
<evidence type="ECO:0000313" key="4">
    <source>
        <dbReference type="EMBL" id="KAK9284811.1"/>
    </source>
</evidence>
<proteinExistence type="predicted"/>
<feature type="domain" description="Disease resistance protein At4g27190-like leucine-rich repeats" evidence="3">
    <location>
        <begin position="113"/>
        <end position="238"/>
    </location>
</feature>
<dbReference type="SUPFAM" id="SSF52047">
    <property type="entry name" value="RNI-like"/>
    <property type="match status" value="1"/>
</dbReference>
<organism evidence="4 5">
    <name type="scientific">Liquidambar formosana</name>
    <name type="common">Formosan gum</name>
    <dbReference type="NCBI Taxonomy" id="63359"/>
    <lineage>
        <taxon>Eukaryota</taxon>
        <taxon>Viridiplantae</taxon>
        <taxon>Streptophyta</taxon>
        <taxon>Embryophyta</taxon>
        <taxon>Tracheophyta</taxon>
        <taxon>Spermatophyta</taxon>
        <taxon>Magnoliopsida</taxon>
        <taxon>eudicotyledons</taxon>
        <taxon>Gunneridae</taxon>
        <taxon>Pentapetalae</taxon>
        <taxon>Saxifragales</taxon>
        <taxon>Altingiaceae</taxon>
        <taxon>Liquidambar</taxon>
    </lineage>
</organism>
<comment type="caution">
    <text evidence="4">The sequence shown here is derived from an EMBL/GenBank/DDBJ whole genome shotgun (WGS) entry which is preliminary data.</text>
</comment>
<accession>A0AAP0RU99</accession>
<evidence type="ECO:0000259" key="3">
    <source>
        <dbReference type="Pfam" id="PF23247"/>
    </source>
</evidence>
<name>A0AAP0RU99_LIQFO</name>
<dbReference type="Pfam" id="PF23247">
    <property type="entry name" value="LRR_RPS2"/>
    <property type="match status" value="2"/>
</dbReference>
<reference evidence="4 5" key="1">
    <citation type="journal article" date="2024" name="Plant J.">
        <title>Genome sequences and population genomics reveal climatic adaptation and genomic divergence between two closely related sweetgum species.</title>
        <authorList>
            <person name="Xu W.Q."/>
            <person name="Ren C.Q."/>
            <person name="Zhang X.Y."/>
            <person name="Comes H.P."/>
            <person name="Liu X.H."/>
            <person name="Li Y.G."/>
            <person name="Kettle C.J."/>
            <person name="Jalonen R."/>
            <person name="Gaisberger H."/>
            <person name="Ma Y.Z."/>
            <person name="Qiu Y.X."/>
        </authorList>
    </citation>
    <scope>NUCLEOTIDE SEQUENCE [LARGE SCALE GENOMIC DNA]</scope>
    <source>
        <strain evidence="4">Hangzhou</strain>
    </source>
</reference>
<feature type="domain" description="Disease resistance protein At4g27190-like leucine-rich repeats" evidence="3">
    <location>
        <begin position="1"/>
        <end position="69"/>
    </location>
</feature>
<gene>
    <name evidence="4" type="ORF">L1049_023988</name>
</gene>
<dbReference type="PANTHER" id="PTHR33463">
    <property type="entry name" value="NB-ARC DOMAIN-CONTAINING PROTEIN-RELATED"/>
    <property type="match status" value="1"/>
</dbReference>
<protein>
    <recommendedName>
        <fullName evidence="3">Disease resistance protein At4g27190-like leucine-rich repeats domain-containing protein</fullName>
    </recommendedName>
</protein>
<keyword evidence="1" id="KW-0611">Plant defense</keyword>
<dbReference type="InterPro" id="IPR032675">
    <property type="entry name" value="LRR_dom_sf"/>
</dbReference>
<dbReference type="AlphaFoldDB" id="A0AAP0RU99"/>
<dbReference type="Gene3D" id="3.80.10.10">
    <property type="entry name" value="Ribonuclease Inhibitor"/>
    <property type="match status" value="1"/>
</dbReference>
<evidence type="ECO:0000256" key="2">
    <source>
        <dbReference type="SAM" id="MobiDB-lite"/>
    </source>
</evidence>
<evidence type="ECO:0000256" key="1">
    <source>
        <dbReference type="ARBA" id="ARBA00022821"/>
    </source>
</evidence>
<sequence>MEVQSCHKLLNVVSSNMLKGLKNLEEVSVKECDSVEIIFEVEWLTVKGMNGTGILSQLRELELWGLPKLFASKHPILQKLEMKDEEVEKKPEERNSCIPIRPLFDEWVAFTNLEVLRIINIENLQEIFPTELPDKSFSQLKYLLVRGCHKLSRVAPSNLLPRLKNLEELIVEGCNSIKKIFELEGHVGQGYSATSLFQLEKVELRDLSNLKIFFSDNYNFDLPSLETLSLIVCPKMRTFSFGFISTPKLNTVTVEQNEQQWKGDLNSTVQHLFQEKQQNKGRRKRAEARHETKVK</sequence>